<gene>
    <name evidence="2" type="ORF">QLH52_12635</name>
</gene>
<protein>
    <submittedName>
        <fullName evidence="2">Transposase</fullName>
    </submittedName>
</protein>
<comment type="caution">
    <text evidence="2">The sequence shown here is derived from an EMBL/GenBank/DDBJ whole genome shotgun (WGS) entry which is preliminary data.</text>
</comment>
<reference evidence="2 3" key="1">
    <citation type="submission" date="2023-11" db="EMBL/GenBank/DDBJ databases">
        <authorList>
            <person name="Ouyang M.-Y."/>
        </authorList>
    </citation>
    <scope>NUCLEOTIDE SEQUENCE [LARGE SCALE GENOMIC DNA]</scope>
    <source>
        <strain evidence="2 3">OY6</strain>
    </source>
</reference>
<dbReference type="RefSeq" id="WP_319961820.1">
    <property type="nucleotide sequence ID" value="NZ_JAXARY010000010.1"/>
</dbReference>
<feature type="domain" description="Transposase DDE" evidence="1">
    <location>
        <begin position="86"/>
        <end position="395"/>
    </location>
</feature>
<organism evidence="2 3">
    <name type="scientific">Methylomonas defluvii</name>
    <dbReference type="NCBI Taxonomy" id="3045149"/>
    <lineage>
        <taxon>Bacteria</taxon>
        <taxon>Pseudomonadati</taxon>
        <taxon>Pseudomonadota</taxon>
        <taxon>Gammaproteobacteria</taxon>
        <taxon>Methylococcales</taxon>
        <taxon>Methylococcaceae</taxon>
        <taxon>Methylomonas</taxon>
    </lineage>
</organism>
<keyword evidence="3" id="KW-1185">Reference proteome</keyword>
<evidence type="ECO:0000313" key="2">
    <source>
        <dbReference type="EMBL" id="MDX8128134.1"/>
    </source>
</evidence>
<accession>A0ABU4UF78</accession>
<dbReference type="Pfam" id="PF13701">
    <property type="entry name" value="DDE_Tnp_1_4"/>
    <property type="match status" value="1"/>
</dbReference>
<dbReference type="EMBL" id="JAXARY010000010">
    <property type="protein sequence ID" value="MDX8128134.1"/>
    <property type="molecule type" value="Genomic_DNA"/>
</dbReference>
<evidence type="ECO:0000259" key="1">
    <source>
        <dbReference type="Pfam" id="PF13701"/>
    </source>
</evidence>
<dbReference type="InterPro" id="IPR025668">
    <property type="entry name" value="Tnp_DDE_dom"/>
</dbReference>
<name>A0ABU4UF78_9GAMM</name>
<evidence type="ECO:0000313" key="3">
    <source>
        <dbReference type="Proteomes" id="UP001284537"/>
    </source>
</evidence>
<dbReference type="Proteomes" id="UP001284537">
    <property type="component" value="Unassembled WGS sequence"/>
</dbReference>
<sequence length="515" mass="58667">MVLPPAIPHPTGEAEISLKKREIATVVADTFDGKIHIEWDPQAQVTPLGQLPFFIQYLKVGHLFEPWVQECPLRYASNHAPKKVNVLGSFLLSILAGHTRYAHLTSLMGDTVNARLLGMTKVISDDSARRALYKIDEADGIRWLQDHLYRCYSPLLSQPWILDTDVTVKPLYGQQEGAVVGYNPKKPGRPSHTYHTYMMANLRLIMEVEVQAGDQSASSYSAPGLWALLERIPQAHWPAFIRGDCDWGTDAIMTEAEQRGLHYLFKLRQSEWVKKLILQRHCQPGWERTADGWEALSTQLKLSTWKKPRRVVLVRRKLSKNVVVAPDAQQALPVQLSLIESAEKLAAYEYSVLVTSLSHETVSIVQHYRDRADCENNFDEIKNHWGWGGFVTQKIKPCRLIARMIALIYNWWSLFVRLAEPDKHYEAIVSRPLLLHGVGKQTTHAAQKTLTITSTHGRAAYVRAAYQRVCQFFDELKAIAPQLTPIGCWYRILSEAMKKYLNGMILKPPEQVRYG</sequence>
<proteinExistence type="predicted"/>